<comment type="similarity">
    <text evidence="11">Belongs to the class-III pyridoxal-phosphate-dependent aminotransferase family. ArgD subfamily.</text>
</comment>
<keyword evidence="4 10" id="KW-0028">Amino-acid biosynthesis</keyword>
<dbReference type="FunFam" id="3.40.1160.10:FF:000004">
    <property type="entry name" value="Acetylglutamate kinase"/>
    <property type="match status" value="1"/>
</dbReference>
<dbReference type="SUPFAM" id="SSF53633">
    <property type="entry name" value="Carbamate kinase-like"/>
    <property type="match status" value="1"/>
</dbReference>
<comment type="catalytic activity">
    <reaction evidence="11">
        <text>N(2)-acetyl-L-ornithine + 2-oxoglutarate = N-acetyl-L-glutamate 5-semialdehyde + L-glutamate</text>
        <dbReference type="Rhea" id="RHEA:18049"/>
        <dbReference type="ChEBI" id="CHEBI:16810"/>
        <dbReference type="ChEBI" id="CHEBI:29123"/>
        <dbReference type="ChEBI" id="CHEBI:29985"/>
        <dbReference type="ChEBI" id="CHEBI:57805"/>
        <dbReference type="EC" id="2.6.1.11"/>
    </reaction>
</comment>
<dbReference type="UniPathway" id="UPA00068">
    <property type="reaction ID" value="UER00107"/>
</dbReference>
<comment type="subcellular location">
    <subcellularLocation>
        <location evidence="10">Cytoplasm</location>
    </subcellularLocation>
</comment>
<comment type="pathway">
    <text evidence="1 10">Amino-acid biosynthesis; L-arginine biosynthesis; N(2)-acetyl-L-ornithine from L-glutamate: step 2/4.</text>
</comment>
<dbReference type="EC" id="2.7.2.8" evidence="10"/>
<dbReference type="Pfam" id="PF00696">
    <property type="entry name" value="AA_kinase"/>
    <property type="match status" value="1"/>
</dbReference>
<dbReference type="Gene3D" id="3.40.640.10">
    <property type="entry name" value="Type I PLP-dependent aspartate aminotransferase-like (Major domain)"/>
    <property type="match status" value="1"/>
</dbReference>
<dbReference type="Pfam" id="PF00202">
    <property type="entry name" value="Aminotran_3"/>
    <property type="match status" value="1"/>
</dbReference>
<comment type="cofactor">
    <cofactor evidence="11">
        <name>pyridoxal 5'-phosphate</name>
        <dbReference type="ChEBI" id="CHEBI:597326"/>
    </cofactor>
    <text evidence="11">Binds 1 pyridoxal phosphate per subunit.</text>
</comment>
<feature type="modified residue" description="N6-(pyridoxal phosphate)lysine" evidence="11">
    <location>
        <position position="494"/>
    </location>
</feature>
<feature type="binding site" evidence="11">
    <location>
        <position position="523"/>
    </location>
    <ligand>
        <name>pyridoxal 5'-phosphate</name>
        <dbReference type="ChEBI" id="CHEBI:597326"/>
    </ligand>
</feature>
<keyword evidence="8 10" id="KW-0067">ATP-binding</keyword>
<reference evidence="14" key="1">
    <citation type="submission" date="2016-10" db="EMBL/GenBank/DDBJ databases">
        <authorList>
            <person name="Varghese N."/>
            <person name="Submissions S."/>
        </authorList>
    </citation>
    <scope>NUCLEOTIDE SEQUENCE [LARGE SCALE GENOMIC DNA]</scope>
    <source>
        <strain evidence="14">M1</strain>
    </source>
</reference>
<dbReference type="InterPro" id="IPR036393">
    <property type="entry name" value="AceGlu_kinase-like_sf"/>
</dbReference>
<dbReference type="InterPro" id="IPR005814">
    <property type="entry name" value="Aminotrans_3"/>
</dbReference>
<dbReference type="STRING" id="186116.SAMN05192569_100589"/>
<keyword evidence="5 10" id="KW-0808">Transferase</keyword>
<feature type="domain" description="Aspartate/glutamate/uridylate kinase" evidence="12">
    <location>
        <begin position="3"/>
        <end position="234"/>
    </location>
</feature>
<dbReference type="GO" id="GO:0005737">
    <property type="term" value="C:cytoplasm"/>
    <property type="evidence" value="ECO:0007669"/>
    <property type="project" value="UniProtKB-SubCell"/>
</dbReference>
<dbReference type="EMBL" id="FOJS01000005">
    <property type="protein sequence ID" value="SFA43145.1"/>
    <property type="molecule type" value="Genomic_DNA"/>
</dbReference>
<feature type="binding site" evidence="10">
    <location>
        <position position="156"/>
    </location>
    <ligand>
        <name>substrate</name>
    </ligand>
</feature>
<feature type="binding site" evidence="10">
    <location>
        <begin position="41"/>
        <end position="42"/>
    </location>
    <ligand>
        <name>substrate</name>
    </ligand>
</feature>
<dbReference type="PANTHER" id="PTHR11986">
    <property type="entry name" value="AMINOTRANSFERASE CLASS III"/>
    <property type="match status" value="1"/>
</dbReference>
<evidence type="ECO:0000259" key="12">
    <source>
        <dbReference type="Pfam" id="PF00696"/>
    </source>
</evidence>
<keyword evidence="3 11" id="KW-0032">Aminotransferase</keyword>
<dbReference type="NCBIfam" id="NF002797">
    <property type="entry name" value="PRK02936.1"/>
    <property type="match status" value="1"/>
</dbReference>
<dbReference type="NCBIfam" id="TIGR00707">
    <property type="entry name" value="argD"/>
    <property type="match status" value="1"/>
</dbReference>
<dbReference type="GO" id="GO:0003991">
    <property type="term" value="F:acetylglutamate kinase activity"/>
    <property type="evidence" value="ECO:0007669"/>
    <property type="project" value="UniProtKB-UniRule"/>
</dbReference>
<dbReference type="InterPro" id="IPR015421">
    <property type="entry name" value="PyrdxlP-dep_Trfase_major"/>
</dbReference>
<dbReference type="PROSITE" id="PS00600">
    <property type="entry name" value="AA_TRANSFER_CLASS_3"/>
    <property type="match status" value="1"/>
</dbReference>
<keyword evidence="2 10" id="KW-0055">Arginine biosynthesis</keyword>
<dbReference type="InterPro" id="IPR050103">
    <property type="entry name" value="Class-III_PLP-dep_AT"/>
</dbReference>
<dbReference type="Proteomes" id="UP000198650">
    <property type="component" value="Unassembled WGS sequence"/>
</dbReference>
<dbReference type="InterPro" id="IPR004662">
    <property type="entry name" value="AcgluKinase_fam"/>
</dbReference>
<evidence type="ECO:0000256" key="5">
    <source>
        <dbReference type="ARBA" id="ARBA00022679"/>
    </source>
</evidence>
<dbReference type="InterPro" id="IPR015422">
    <property type="entry name" value="PyrdxlP-dep_Trfase_small"/>
</dbReference>
<feature type="binding site" evidence="11">
    <location>
        <position position="383"/>
    </location>
    <ligand>
        <name>N(2)-acetyl-L-ornithine</name>
        <dbReference type="ChEBI" id="CHEBI:57805"/>
    </ligand>
</feature>
<dbReference type="PANTHER" id="PTHR11986:SF79">
    <property type="entry name" value="ACETYLORNITHINE AMINOTRANSFERASE, MITOCHONDRIAL"/>
    <property type="match status" value="1"/>
</dbReference>
<accession>A0A1I0SUD7</accession>
<dbReference type="Gene3D" id="3.40.1160.10">
    <property type="entry name" value="Acetylglutamate kinase-like"/>
    <property type="match status" value="1"/>
</dbReference>
<evidence type="ECO:0000256" key="1">
    <source>
        <dbReference type="ARBA" id="ARBA00004828"/>
    </source>
</evidence>
<dbReference type="FunFam" id="3.40.640.10:FF:000004">
    <property type="entry name" value="Acetylornithine aminotransferase"/>
    <property type="match status" value="1"/>
</dbReference>
<feature type="binding site" evidence="11">
    <location>
        <begin position="465"/>
        <end position="468"/>
    </location>
    <ligand>
        <name>pyridoxal 5'-phosphate</name>
        <dbReference type="ChEBI" id="CHEBI:597326"/>
    </ligand>
</feature>
<evidence type="ECO:0000256" key="7">
    <source>
        <dbReference type="ARBA" id="ARBA00022777"/>
    </source>
</evidence>
<gene>
    <name evidence="10" type="primary">argB</name>
    <name evidence="11" type="synonym">argD</name>
    <name evidence="13" type="ORF">SAMN05192569_100589</name>
</gene>
<dbReference type="InterPro" id="IPR049704">
    <property type="entry name" value="Aminotrans_3_PPA_site"/>
</dbReference>
<feature type="binding site" evidence="11">
    <location>
        <position position="522"/>
    </location>
    <ligand>
        <name>N(2)-acetyl-L-ornithine</name>
        <dbReference type="ChEBI" id="CHEBI:57805"/>
    </ligand>
</feature>
<comment type="similarity">
    <text evidence="10">Belongs to the acetylglutamate kinase family. ArgB subfamily.</text>
</comment>
<dbReference type="EC" id="2.6.1.11" evidence="11"/>
<evidence type="ECO:0000256" key="11">
    <source>
        <dbReference type="HAMAP-Rule" id="MF_01107"/>
    </source>
</evidence>
<dbReference type="Gene3D" id="3.90.1150.10">
    <property type="entry name" value="Aspartate Aminotransferase, domain 1"/>
    <property type="match status" value="1"/>
</dbReference>
<dbReference type="InterPro" id="IPR001048">
    <property type="entry name" value="Asp/Glu/Uridylate_kinase"/>
</dbReference>
<name>A0A1I0SUD7_9BACL</name>
<keyword evidence="6 10" id="KW-0547">Nucleotide-binding</keyword>
<sequence>MEKTVVIKCGGSVLSDLSPSFFTSLQAMYEQGMNVVLVHGGGPEIGKMLERLHVHSEFVNGLRKTTKEVLEVVEMILAGKVNKQLVALLQQYGLPAVGVSGVDACLLQAAPIDLEKLGYVGKVVNVNGVFVDKLLQSRYIPVISPIGTDKDGQKYNINADTAAGAVAKAIKAAQLLFVTDVPGILRDGAVVEQATIDAIERMINEGVITGGMIPKVKAAIAALSESLHEVMIVSGKAPFYENGQLYGTTIRNEVGGLLMGALFPTYNRWNICVKSAEGTTVTDTNGKQYLDFVSGIAVCNLGHRHPAVQKAIEEQLNRFWHVSNLFTIELQEEVAELLVANSCGDYVFFCNSGAEANEAALKLARKHTGRHKVITFRQSFHGRTFATMSATGQEKVYKGFGPLLPEFVHLPFNDIKALENEMSEDVAAVMVEIVQGEGGVRPADAAFLQKIAELCKQYGALFIVDEVQTGIGRTGKPFAYQHFAIEPDIITSAKGLGSGIPVGAMIGKAFLKDTFTAGVHGSTFGGNPIAMAAAKATLQIIFQPDFLQEVQEKGDYFLARLQEALSEFKLVKEVRGLGLLVGIECGEDVAKLIPAIHENGLLVLTAGPNVIRLLPPLIVSKEELDQAVKVIKQTIQEVKTAAAK</sequence>
<keyword evidence="10" id="KW-0963">Cytoplasm</keyword>
<dbReference type="HAMAP" id="MF_00082">
    <property type="entry name" value="ArgB"/>
    <property type="match status" value="1"/>
</dbReference>
<feature type="site" description="Transition state stabilizer" evidence="10">
    <location>
        <position position="8"/>
    </location>
</feature>
<organism evidence="13 14">
    <name type="scientific">Parageobacillus thermantarcticus</name>
    <dbReference type="NCBI Taxonomy" id="186116"/>
    <lineage>
        <taxon>Bacteria</taxon>
        <taxon>Bacillati</taxon>
        <taxon>Bacillota</taxon>
        <taxon>Bacilli</taxon>
        <taxon>Bacillales</taxon>
        <taxon>Anoxybacillaceae</taxon>
        <taxon>Parageobacillus</taxon>
    </lineage>
</organism>
<proteinExistence type="inferred from homology"/>
<comment type="miscellaneous">
    <text evidence="11">May also have succinyldiaminopimelate aminotransferase activity, thus carrying out the corresponding step in lysine biosynthesis.</text>
</comment>
<dbReference type="InterPro" id="IPR037528">
    <property type="entry name" value="ArgB"/>
</dbReference>
<keyword evidence="7 10" id="KW-0418">Kinase</keyword>
<feature type="site" description="Transition state stabilizer" evidence="10">
    <location>
        <position position="215"/>
    </location>
</feature>
<evidence type="ECO:0000256" key="4">
    <source>
        <dbReference type="ARBA" id="ARBA00022605"/>
    </source>
</evidence>
<comment type="function">
    <text evidence="10">Catalyzes the ATP-dependent phosphorylation of N-acetyl-L-glutamate.</text>
</comment>
<dbReference type="AlphaFoldDB" id="A0A1I0SUD7"/>
<comment type="subunit">
    <text evidence="11">Homodimer.</text>
</comment>
<dbReference type="GO" id="GO:0042802">
    <property type="term" value="F:identical protein binding"/>
    <property type="evidence" value="ECO:0007669"/>
    <property type="project" value="TreeGrafter"/>
</dbReference>
<dbReference type="CDD" id="cd04238">
    <property type="entry name" value="AAK_NAGK-like"/>
    <property type="match status" value="1"/>
</dbReference>
<evidence type="ECO:0000313" key="14">
    <source>
        <dbReference type="Proteomes" id="UP000198650"/>
    </source>
</evidence>
<comment type="pathway">
    <text evidence="11">Amino-acid biosynthesis; L-arginine biosynthesis; N(2)-acetyl-L-ornithine from L-glutamate: step 4/4.</text>
</comment>
<evidence type="ECO:0000256" key="6">
    <source>
        <dbReference type="ARBA" id="ARBA00022741"/>
    </source>
</evidence>
<evidence type="ECO:0000313" key="13">
    <source>
        <dbReference type="EMBL" id="SFA43145.1"/>
    </source>
</evidence>
<evidence type="ECO:0000256" key="9">
    <source>
        <dbReference type="ARBA" id="ARBA00022898"/>
    </source>
</evidence>
<evidence type="ECO:0000256" key="3">
    <source>
        <dbReference type="ARBA" id="ARBA00022576"/>
    </source>
</evidence>
<dbReference type="NCBIfam" id="NF002325">
    <property type="entry name" value="PRK01278.1"/>
    <property type="match status" value="1"/>
</dbReference>
<dbReference type="GO" id="GO:0030170">
    <property type="term" value="F:pyridoxal phosphate binding"/>
    <property type="evidence" value="ECO:0007669"/>
    <property type="project" value="InterPro"/>
</dbReference>
<dbReference type="CDD" id="cd00610">
    <property type="entry name" value="OAT_like"/>
    <property type="match status" value="1"/>
</dbReference>
<dbReference type="HAMAP" id="MF_01107">
    <property type="entry name" value="ArgD_aminotrans_3"/>
    <property type="match status" value="1"/>
</dbReference>
<keyword evidence="14" id="KW-1185">Reference proteome</keyword>
<feature type="binding site" evidence="11">
    <location>
        <begin position="353"/>
        <end position="354"/>
    </location>
    <ligand>
        <name>pyridoxal 5'-phosphate</name>
        <dbReference type="ChEBI" id="CHEBI:597326"/>
    </ligand>
</feature>
<dbReference type="SUPFAM" id="SSF53383">
    <property type="entry name" value="PLP-dependent transferases"/>
    <property type="match status" value="1"/>
</dbReference>
<dbReference type="GO" id="GO:0042450">
    <property type="term" value="P:L-arginine biosynthetic process via ornithine"/>
    <property type="evidence" value="ECO:0007669"/>
    <property type="project" value="UniProtKB-UniRule"/>
</dbReference>
<dbReference type="InterPro" id="IPR015424">
    <property type="entry name" value="PyrdxlP-dep_Trfase"/>
</dbReference>
<evidence type="ECO:0000256" key="10">
    <source>
        <dbReference type="HAMAP-Rule" id="MF_00082"/>
    </source>
</evidence>
<dbReference type="InterPro" id="IPR004636">
    <property type="entry name" value="AcOrn/SuccOrn_fam"/>
</dbReference>
<feature type="binding site" evidence="11">
    <location>
        <position position="380"/>
    </location>
    <ligand>
        <name>pyridoxal 5'-phosphate</name>
        <dbReference type="ChEBI" id="CHEBI:597326"/>
    </ligand>
</feature>
<dbReference type="NCBIfam" id="TIGR00761">
    <property type="entry name" value="argB"/>
    <property type="match status" value="1"/>
</dbReference>
<evidence type="ECO:0000256" key="2">
    <source>
        <dbReference type="ARBA" id="ARBA00022571"/>
    </source>
</evidence>
<feature type="binding site" evidence="10">
    <location>
        <position position="63"/>
    </location>
    <ligand>
        <name>substrate</name>
    </ligand>
</feature>
<evidence type="ECO:0000256" key="8">
    <source>
        <dbReference type="ARBA" id="ARBA00022840"/>
    </source>
</evidence>
<dbReference type="GO" id="GO:0003992">
    <property type="term" value="F:N2-acetyl-L-ornithine:2-oxoglutarate 5-aminotransferase activity"/>
    <property type="evidence" value="ECO:0007669"/>
    <property type="project" value="UniProtKB-UniRule"/>
</dbReference>
<dbReference type="OrthoDB" id="9807885at2"/>
<comment type="catalytic activity">
    <reaction evidence="10">
        <text>N-acetyl-L-glutamate + ATP = N-acetyl-L-glutamyl 5-phosphate + ADP</text>
        <dbReference type="Rhea" id="RHEA:14629"/>
        <dbReference type="ChEBI" id="CHEBI:30616"/>
        <dbReference type="ChEBI" id="CHEBI:44337"/>
        <dbReference type="ChEBI" id="CHEBI:57936"/>
        <dbReference type="ChEBI" id="CHEBI:456216"/>
        <dbReference type="EC" id="2.7.2.8"/>
    </reaction>
</comment>
<dbReference type="GO" id="GO:0005524">
    <property type="term" value="F:ATP binding"/>
    <property type="evidence" value="ECO:0007669"/>
    <property type="project" value="UniProtKB-UniRule"/>
</dbReference>
<keyword evidence="9 11" id="KW-0663">Pyridoxal phosphate</keyword>
<protein>
    <recommendedName>
        <fullName evidence="10 11">Multifunctional fusion protein</fullName>
    </recommendedName>
    <domain>
        <recommendedName>
            <fullName evidence="10">Acetylglutamate kinase</fullName>
            <ecNumber evidence="10">2.7.2.8</ecNumber>
        </recommendedName>
        <alternativeName>
            <fullName evidence="10">N-acetyl-L-glutamate 5-phosphotransferase</fullName>
        </alternativeName>
        <alternativeName>
            <fullName evidence="10">NAG kinase</fullName>
            <shortName evidence="10">NAGK</shortName>
        </alternativeName>
    </domain>
    <domain>
        <recommendedName>
            <fullName evidence="11">Acetylornithine aminotransferase</fullName>
            <shortName evidence="11">ACOAT</shortName>
            <ecNumber evidence="11">2.6.1.11</ecNumber>
        </recommendedName>
    </domain>
</protein>